<dbReference type="EMBL" id="BAHC01000202">
    <property type="protein sequence ID" value="GAB93028.1"/>
    <property type="molecule type" value="Genomic_DNA"/>
</dbReference>
<protein>
    <submittedName>
        <fullName evidence="1">Uncharacterized protein</fullName>
    </submittedName>
</protein>
<dbReference type="AlphaFoldDB" id="K6V9Y3"/>
<organism evidence="1 2">
    <name type="scientific">Gordonia rhizosphera NBRC 16068</name>
    <dbReference type="NCBI Taxonomy" id="1108045"/>
    <lineage>
        <taxon>Bacteria</taxon>
        <taxon>Bacillati</taxon>
        <taxon>Actinomycetota</taxon>
        <taxon>Actinomycetes</taxon>
        <taxon>Mycobacteriales</taxon>
        <taxon>Gordoniaceae</taxon>
        <taxon>Gordonia</taxon>
    </lineage>
</organism>
<reference evidence="1 2" key="1">
    <citation type="submission" date="2012-08" db="EMBL/GenBank/DDBJ databases">
        <title>Whole genome shotgun sequence of Gordonia rhizosphera NBRC 16068.</title>
        <authorList>
            <person name="Takarada H."/>
            <person name="Isaki S."/>
            <person name="Hosoyama A."/>
            <person name="Tsuchikane K."/>
            <person name="Katsumata H."/>
            <person name="Baba S."/>
            <person name="Ohji S."/>
            <person name="Yamazaki S."/>
            <person name="Fujita N."/>
        </authorList>
    </citation>
    <scope>NUCLEOTIDE SEQUENCE [LARGE SCALE GENOMIC DNA]</scope>
    <source>
        <strain evidence="1 2">NBRC 16068</strain>
    </source>
</reference>
<dbReference type="eggNOG" id="COG1638">
    <property type="taxonomic scope" value="Bacteria"/>
</dbReference>
<keyword evidence="2" id="KW-1185">Reference proteome</keyword>
<dbReference type="InterPro" id="IPR043746">
    <property type="entry name" value="DUF5691"/>
</dbReference>
<dbReference type="STRING" id="1108045.GORHZ_202_00170"/>
<sequence length="489" mass="52378">MSTWEDTVSAALVGVRTRPVTTDEVDPVIGAHLPTDFTDPVVTTLTIAALTAVAHQSVGPNTVAAEPIPPAPDDSRPPMPELAATYVHRALELTPRLADWCLSLLARSTFQPPPALLPALLARTARDVAIRETAARIVGPRGQWLAQYAPELGAVLPDTTSTSGTALPDDSTWTHGQPGERRDYLAALRERDPQAALDLLVQTWGAETGDDRELLITALRNNLSTRDEAFLESALDDRRKGVRTAAASLLDGVVGSALQDRLFHAAVACVRLAQTRSRGQRIAITLPSNPDAAFARDGIVLKAPRGVGIGAFVLSQLVSRVPPNRWEAHFGMSPDAIVAAVDPAETEFVAALCAATVTHRDQRWANALLKHPAASPAILDVADEGHIVDAFATLPGPLKLAALRAHPGPWRDTLCRSAVRMIQAELSGSRFITPNAVQIISLMSTGLPATDDWRQRVDAMRDSAPTATTQFATLSEALRIRSVLEKELT</sequence>
<evidence type="ECO:0000313" key="1">
    <source>
        <dbReference type="EMBL" id="GAB93028.1"/>
    </source>
</evidence>
<proteinExistence type="predicted"/>
<accession>K6V9Y3</accession>
<evidence type="ECO:0000313" key="2">
    <source>
        <dbReference type="Proteomes" id="UP000008363"/>
    </source>
</evidence>
<dbReference type="RefSeq" id="WP_006337878.1">
    <property type="nucleotide sequence ID" value="NZ_BAHC01000202.1"/>
</dbReference>
<name>K6V9Y3_9ACTN</name>
<dbReference type="Proteomes" id="UP000008363">
    <property type="component" value="Unassembled WGS sequence"/>
</dbReference>
<comment type="caution">
    <text evidence="1">The sequence shown here is derived from an EMBL/GenBank/DDBJ whole genome shotgun (WGS) entry which is preliminary data.</text>
</comment>
<dbReference type="OrthoDB" id="262508at2"/>
<dbReference type="Pfam" id="PF18944">
    <property type="entry name" value="DUF5691"/>
    <property type="match status" value="1"/>
</dbReference>
<gene>
    <name evidence="1" type="ORF">GORHZ_202_00170</name>
</gene>